<evidence type="ECO:0000259" key="2">
    <source>
        <dbReference type="PROSITE" id="PS50926"/>
    </source>
</evidence>
<dbReference type="InterPro" id="IPR012340">
    <property type="entry name" value="NA-bd_OB-fold"/>
</dbReference>
<proteinExistence type="predicted"/>
<comment type="caution">
    <text evidence="3">The sequence shown here is derived from an EMBL/GenBank/DDBJ whole genome shotgun (WGS) entry which is preliminary data.</text>
</comment>
<evidence type="ECO:0000313" key="4">
    <source>
        <dbReference type="Proteomes" id="UP001139646"/>
    </source>
</evidence>
<dbReference type="SUPFAM" id="SSF50249">
    <property type="entry name" value="Nucleic acid-binding proteins"/>
    <property type="match status" value="1"/>
</dbReference>
<dbReference type="RefSeq" id="WP_242284649.1">
    <property type="nucleotide sequence ID" value="NZ_JAKKSL010000001.1"/>
</dbReference>
<accession>A0ABS9WZQ3</accession>
<dbReference type="InterPro" id="IPR002792">
    <property type="entry name" value="TRAM_dom"/>
</dbReference>
<feature type="domain" description="TRAM" evidence="2">
    <location>
        <begin position="14"/>
        <end position="72"/>
    </location>
</feature>
<protein>
    <submittedName>
        <fullName evidence="3">TRAM domain-containing protein</fullName>
    </submittedName>
</protein>
<name>A0ABS9WZQ3_9GAMM</name>
<gene>
    <name evidence="3" type="ORF">L3081_07585</name>
</gene>
<dbReference type="EMBL" id="JAKKSL010000001">
    <property type="protein sequence ID" value="MCI2283290.1"/>
    <property type="molecule type" value="Genomic_DNA"/>
</dbReference>
<sequence length="88" mass="10047">MANFFKVNTKKLDKIQETKRLTLTIEKLDLNGCGVAYYKKKPVFINGSLPRENVDVKIIEQKNKYSLAKLLTINKTGSNRVVPKCQAF</sequence>
<dbReference type="Pfam" id="PF01938">
    <property type="entry name" value="TRAM"/>
    <property type="match status" value="1"/>
</dbReference>
<evidence type="ECO:0000313" key="3">
    <source>
        <dbReference type="EMBL" id="MCI2283290.1"/>
    </source>
</evidence>
<dbReference type="Gene3D" id="2.40.50.140">
    <property type="entry name" value="Nucleic acid-binding proteins"/>
    <property type="match status" value="1"/>
</dbReference>
<evidence type="ECO:0000256" key="1">
    <source>
        <dbReference type="ARBA" id="ARBA00022679"/>
    </source>
</evidence>
<dbReference type="PROSITE" id="PS50926">
    <property type="entry name" value="TRAM"/>
    <property type="match status" value="1"/>
</dbReference>
<organism evidence="3 4">
    <name type="scientific">Colwellia maritima</name>
    <dbReference type="NCBI Taxonomy" id="2912588"/>
    <lineage>
        <taxon>Bacteria</taxon>
        <taxon>Pseudomonadati</taxon>
        <taxon>Pseudomonadota</taxon>
        <taxon>Gammaproteobacteria</taxon>
        <taxon>Alteromonadales</taxon>
        <taxon>Colwelliaceae</taxon>
        <taxon>Colwellia</taxon>
    </lineage>
</organism>
<dbReference type="Proteomes" id="UP001139646">
    <property type="component" value="Unassembled WGS sequence"/>
</dbReference>
<keyword evidence="4" id="KW-1185">Reference proteome</keyword>
<keyword evidence="1" id="KW-0808">Transferase</keyword>
<reference evidence="3" key="1">
    <citation type="submission" date="2022-01" db="EMBL/GenBank/DDBJ databases">
        <title>Colwellia maritima, isolated from seawater.</title>
        <authorList>
            <person name="Kristyanto S."/>
            <person name="Jung J."/>
            <person name="Jeon C.O."/>
        </authorList>
    </citation>
    <scope>NUCLEOTIDE SEQUENCE</scope>
    <source>
        <strain evidence="3">MSW7</strain>
    </source>
</reference>